<proteinExistence type="predicted"/>
<accession>A0A6J6ECS8</accession>
<sequence>MATAKSASKASGKTEVKIGISDSTHEINFESPSTSSEVIAKVNDAIKSATVLALRDSKGREILVPHNKISYVEVGESADRHVGFANQ</sequence>
<protein>
    <submittedName>
        <fullName evidence="1">Unannotated protein</fullName>
    </submittedName>
</protein>
<dbReference type="Pfam" id="PF11305">
    <property type="entry name" value="DUF3107"/>
    <property type="match status" value="1"/>
</dbReference>
<evidence type="ECO:0000313" key="1">
    <source>
        <dbReference type="EMBL" id="CAB4574300.1"/>
    </source>
</evidence>
<dbReference type="InterPro" id="IPR021456">
    <property type="entry name" value="DUF3107"/>
</dbReference>
<gene>
    <name evidence="1" type="ORF">UFOPK1766_00026</name>
</gene>
<dbReference type="AlphaFoldDB" id="A0A6J6ECS8"/>
<dbReference type="EMBL" id="CAEZTW010000002">
    <property type="protein sequence ID" value="CAB4574300.1"/>
    <property type="molecule type" value="Genomic_DNA"/>
</dbReference>
<organism evidence="1">
    <name type="scientific">freshwater metagenome</name>
    <dbReference type="NCBI Taxonomy" id="449393"/>
    <lineage>
        <taxon>unclassified sequences</taxon>
        <taxon>metagenomes</taxon>
        <taxon>ecological metagenomes</taxon>
    </lineage>
</organism>
<name>A0A6J6ECS8_9ZZZZ</name>
<reference evidence="1" key="1">
    <citation type="submission" date="2020-05" db="EMBL/GenBank/DDBJ databases">
        <authorList>
            <person name="Chiriac C."/>
            <person name="Salcher M."/>
            <person name="Ghai R."/>
            <person name="Kavagutti S V."/>
        </authorList>
    </citation>
    <scope>NUCLEOTIDE SEQUENCE</scope>
</reference>